<dbReference type="InterPro" id="IPR051348">
    <property type="entry name" value="U-box_ubiquitin_ligases"/>
</dbReference>
<dbReference type="Gene3D" id="3.40.50.620">
    <property type="entry name" value="HUPs"/>
    <property type="match status" value="1"/>
</dbReference>
<keyword evidence="4" id="KW-0175">Coiled coil</keyword>
<dbReference type="PANTHER" id="PTHR45647:SF143">
    <property type="entry name" value="U-BOX DOMAIN-CONTAINING PROTEIN 35-LIKE ISOFORM X1"/>
    <property type="match status" value="1"/>
</dbReference>
<evidence type="ECO:0000313" key="7">
    <source>
        <dbReference type="Proteomes" id="UP001291623"/>
    </source>
</evidence>
<protein>
    <recommendedName>
        <fullName evidence="2">RING-type E3 ubiquitin transferase</fullName>
        <ecNumber evidence="2">2.3.2.27</ecNumber>
    </recommendedName>
</protein>
<dbReference type="Proteomes" id="UP001291623">
    <property type="component" value="Unassembled WGS sequence"/>
</dbReference>
<feature type="coiled-coil region" evidence="4">
    <location>
        <begin position="306"/>
        <end position="379"/>
    </location>
</feature>
<dbReference type="AlphaFoldDB" id="A0AAE1R2J1"/>
<dbReference type="GO" id="GO:0061630">
    <property type="term" value="F:ubiquitin protein ligase activity"/>
    <property type="evidence" value="ECO:0007669"/>
    <property type="project" value="UniProtKB-EC"/>
</dbReference>
<feature type="compositionally biased region" description="Basic and acidic residues" evidence="5">
    <location>
        <begin position="390"/>
        <end position="401"/>
    </location>
</feature>
<organism evidence="6 7">
    <name type="scientific">Anisodus tanguticus</name>
    <dbReference type="NCBI Taxonomy" id="243964"/>
    <lineage>
        <taxon>Eukaryota</taxon>
        <taxon>Viridiplantae</taxon>
        <taxon>Streptophyta</taxon>
        <taxon>Embryophyta</taxon>
        <taxon>Tracheophyta</taxon>
        <taxon>Spermatophyta</taxon>
        <taxon>Magnoliopsida</taxon>
        <taxon>eudicotyledons</taxon>
        <taxon>Gunneridae</taxon>
        <taxon>Pentapetalae</taxon>
        <taxon>asterids</taxon>
        <taxon>lamiids</taxon>
        <taxon>Solanales</taxon>
        <taxon>Solanaceae</taxon>
        <taxon>Solanoideae</taxon>
        <taxon>Hyoscyameae</taxon>
        <taxon>Anisodus</taxon>
    </lineage>
</organism>
<dbReference type="InterPro" id="IPR014729">
    <property type="entry name" value="Rossmann-like_a/b/a_fold"/>
</dbReference>
<proteinExistence type="predicted"/>
<dbReference type="PANTHER" id="PTHR45647">
    <property type="entry name" value="OS02G0152300 PROTEIN"/>
    <property type="match status" value="1"/>
</dbReference>
<evidence type="ECO:0000256" key="3">
    <source>
        <dbReference type="ARBA" id="ARBA00022786"/>
    </source>
</evidence>
<reference evidence="6" key="1">
    <citation type="submission" date="2023-12" db="EMBL/GenBank/DDBJ databases">
        <title>Genome assembly of Anisodus tanguticus.</title>
        <authorList>
            <person name="Wang Y.-J."/>
        </authorList>
    </citation>
    <scope>NUCLEOTIDE SEQUENCE</scope>
    <source>
        <strain evidence="6">KB-2021</strain>
        <tissue evidence="6">Leaf</tissue>
    </source>
</reference>
<keyword evidence="3" id="KW-0833">Ubl conjugation pathway</keyword>
<sequence>MVSPQGLHEERLVAVAIDKDKGSQYALKWATENVLTKGQKVTLLHVPQTTSAPPSPTSCPNCIVGGNDPSNGQDSNSQCTDLFLPFRVFCSFKEVAYDLIKLEGHDIAKSLVDYVSLHRVQNLILGCPSKNGISRLFTKSDVANTVLKRAPSFCNIYIVSKGKISSARMASHPLKQRFSIPSIQIPPQRNSNFDATNLMSPFPRFSKSSPIKTCTSDELYVAKADHSFPGSDRMSTDSVFLDCYDNFGCEVHPRRPSISLNFIDNRSGEPTRVIGSRLSGFNPTRLVDHLDPKYDLLLSEQKCEESSLSSDKIKEMEEKMRRLELQTIQTMEMYHAACKEALREKQKLKEVENLRKEDVKKLDEERRQKEEALACVAKEKALRMASKEEAKAAQRKAEREGQRRKRSEIKALKKSEAKKSALKSLVHSQKAIKYQSLLRILVLLFYNWYPEPCFSEAIFMVETQKGEIPNEGWVKIENQLQNFINDSHKRMELLEAN</sequence>
<comment type="catalytic activity">
    <reaction evidence="1">
        <text>S-ubiquitinyl-[E2 ubiquitin-conjugating enzyme]-L-cysteine + [acceptor protein]-L-lysine = [E2 ubiquitin-conjugating enzyme]-L-cysteine + N(6)-ubiquitinyl-[acceptor protein]-L-lysine.</text>
        <dbReference type="EC" id="2.3.2.27"/>
    </reaction>
</comment>
<evidence type="ECO:0000256" key="4">
    <source>
        <dbReference type="SAM" id="Coils"/>
    </source>
</evidence>
<evidence type="ECO:0000256" key="2">
    <source>
        <dbReference type="ARBA" id="ARBA00012483"/>
    </source>
</evidence>
<name>A0AAE1R2J1_9SOLA</name>
<dbReference type="EMBL" id="JAVYJV010000020">
    <property type="protein sequence ID" value="KAK4343918.1"/>
    <property type="molecule type" value="Genomic_DNA"/>
</dbReference>
<accession>A0AAE1R2J1</accession>
<dbReference type="SUPFAM" id="SSF52402">
    <property type="entry name" value="Adenine nucleotide alpha hydrolases-like"/>
    <property type="match status" value="1"/>
</dbReference>
<evidence type="ECO:0000256" key="1">
    <source>
        <dbReference type="ARBA" id="ARBA00000900"/>
    </source>
</evidence>
<gene>
    <name evidence="6" type="ORF">RND71_037012</name>
</gene>
<comment type="caution">
    <text evidence="6">The sequence shown here is derived from an EMBL/GenBank/DDBJ whole genome shotgun (WGS) entry which is preliminary data.</text>
</comment>
<feature type="region of interest" description="Disordered" evidence="5">
    <location>
        <begin position="390"/>
        <end position="409"/>
    </location>
</feature>
<evidence type="ECO:0000313" key="6">
    <source>
        <dbReference type="EMBL" id="KAK4343918.1"/>
    </source>
</evidence>
<keyword evidence="7" id="KW-1185">Reference proteome</keyword>
<dbReference type="EC" id="2.3.2.27" evidence="2"/>
<evidence type="ECO:0000256" key="5">
    <source>
        <dbReference type="SAM" id="MobiDB-lite"/>
    </source>
</evidence>
<dbReference type="CDD" id="cd01989">
    <property type="entry name" value="USP_STK_Ubox_N"/>
    <property type="match status" value="1"/>
</dbReference>